<comment type="caution">
    <text evidence="1">The sequence shown here is derived from an EMBL/GenBank/DDBJ whole genome shotgun (WGS) entry which is preliminary data.</text>
</comment>
<name>X1DI59_9ZZZZ</name>
<dbReference type="EMBL" id="BARU01000362">
    <property type="protein sequence ID" value="GAH19897.1"/>
    <property type="molecule type" value="Genomic_DNA"/>
</dbReference>
<dbReference type="PANTHER" id="PTHR45947:SF3">
    <property type="entry name" value="SULFOQUINOVOSYL TRANSFERASE SQD2"/>
    <property type="match status" value="1"/>
</dbReference>
<dbReference type="Gene3D" id="3.40.50.2000">
    <property type="entry name" value="Glycogen Phosphorylase B"/>
    <property type="match status" value="2"/>
</dbReference>
<organism evidence="1">
    <name type="scientific">marine sediment metagenome</name>
    <dbReference type="NCBI Taxonomy" id="412755"/>
    <lineage>
        <taxon>unclassified sequences</taxon>
        <taxon>metagenomes</taxon>
        <taxon>ecological metagenomes</taxon>
    </lineage>
</organism>
<dbReference type="PANTHER" id="PTHR45947">
    <property type="entry name" value="SULFOQUINOVOSYL TRANSFERASE SQD2"/>
    <property type="match status" value="1"/>
</dbReference>
<accession>X1DI59</accession>
<proteinExistence type="predicted"/>
<sequence>MATGLPTATTSAEAAKDLKMERMVFWLSPKNPEAIAQKVLLLLQDEGLRQRIGERNRRKAKQYTWKGIVAKLKQIYFQCFRTSSIPF</sequence>
<dbReference type="AlphaFoldDB" id="X1DI59"/>
<evidence type="ECO:0008006" key="2">
    <source>
        <dbReference type="Google" id="ProtNLM"/>
    </source>
</evidence>
<evidence type="ECO:0000313" key="1">
    <source>
        <dbReference type="EMBL" id="GAH19897.1"/>
    </source>
</evidence>
<dbReference type="GO" id="GO:0016757">
    <property type="term" value="F:glycosyltransferase activity"/>
    <property type="evidence" value="ECO:0007669"/>
    <property type="project" value="TreeGrafter"/>
</dbReference>
<gene>
    <name evidence="1" type="ORF">S03H2_01279</name>
</gene>
<protein>
    <recommendedName>
        <fullName evidence="2">Glycosyl transferase family 1 domain-containing protein</fullName>
    </recommendedName>
</protein>
<dbReference type="SUPFAM" id="SSF53756">
    <property type="entry name" value="UDP-Glycosyltransferase/glycogen phosphorylase"/>
    <property type="match status" value="1"/>
</dbReference>
<dbReference type="InterPro" id="IPR050194">
    <property type="entry name" value="Glycosyltransferase_grp1"/>
</dbReference>
<reference evidence="1" key="1">
    <citation type="journal article" date="2014" name="Front. Microbiol.">
        <title>High frequency of phylogenetically diverse reductive dehalogenase-homologous genes in deep subseafloor sedimentary metagenomes.</title>
        <authorList>
            <person name="Kawai M."/>
            <person name="Futagami T."/>
            <person name="Toyoda A."/>
            <person name="Takaki Y."/>
            <person name="Nishi S."/>
            <person name="Hori S."/>
            <person name="Arai W."/>
            <person name="Tsubouchi T."/>
            <person name="Morono Y."/>
            <person name="Uchiyama I."/>
            <person name="Ito T."/>
            <person name="Fujiyama A."/>
            <person name="Inagaki F."/>
            <person name="Takami H."/>
        </authorList>
    </citation>
    <scope>NUCLEOTIDE SEQUENCE</scope>
    <source>
        <strain evidence="1">Expedition CK06-06</strain>
    </source>
</reference>